<proteinExistence type="predicted"/>
<feature type="compositionally biased region" description="Basic and acidic residues" evidence="1">
    <location>
        <begin position="75"/>
        <end position="86"/>
    </location>
</feature>
<accession>A0ABD5Q2V8</accession>
<evidence type="ECO:0000256" key="1">
    <source>
        <dbReference type="SAM" id="MobiDB-lite"/>
    </source>
</evidence>
<protein>
    <submittedName>
        <fullName evidence="2">Uncharacterized protein</fullName>
    </submittedName>
</protein>
<dbReference type="AlphaFoldDB" id="A0ABD5Q2V8"/>
<keyword evidence="3" id="KW-1185">Reference proteome</keyword>
<evidence type="ECO:0000313" key="3">
    <source>
        <dbReference type="Proteomes" id="UP001595945"/>
    </source>
</evidence>
<feature type="region of interest" description="Disordered" evidence="1">
    <location>
        <begin position="70"/>
        <end position="91"/>
    </location>
</feature>
<gene>
    <name evidence="2" type="ORF">ACFO9K_12515</name>
</gene>
<reference evidence="2 3" key="1">
    <citation type="journal article" date="2019" name="Int. J. Syst. Evol. Microbiol.">
        <title>The Global Catalogue of Microorganisms (GCM) 10K type strain sequencing project: providing services to taxonomists for standard genome sequencing and annotation.</title>
        <authorList>
            <consortium name="The Broad Institute Genomics Platform"/>
            <consortium name="The Broad Institute Genome Sequencing Center for Infectious Disease"/>
            <person name="Wu L."/>
            <person name="Ma J."/>
        </authorList>
    </citation>
    <scope>NUCLEOTIDE SEQUENCE [LARGE SCALE GENOMIC DNA]</scope>
    <source>
        <strain evidence="2 3">XZYJ18</strain>
    </source>
</reference>
<feature type="compositionally biased region" description="Basic and acidic residues" evidence="1">
    <location>
        <begin position="16"/>
        <end position="25"/>
    </location>
</feature>
<evidence type="ECO:0000313" key="2">
    <source>
        <dbReference type="EMBL" id="MFC4825082.1"/>
    </source>
</evidence>
<organism evidence="2 3">
    <name type="scientific">Halorussus aquaticus</name>
    <dbReference type="NCBI Taxonomy" id="2953748"/>
    <lineage>
        <taxon>Archaea</taxon>
        <taxon>Methanobacteriati</taxon>
        <taxon>Methanobacteriota</taxon>
        <taxon>Stenosarchaea group</taxon>
        <taxon>Halobacteria</taxon>
        <taxon>Halobacteriales</taxon>
        <taxon>Haladaptataceae</taxon>
        <taxon>Halorussus</taxon>
    </lineage>
</organism>
<name>A0ABD5Q2V8_9EURY</name>
<comment type="caution">
    <text evidence="2">The sequence shown here is derived from an EMBL/GenBank/DDBJ whole genome shotgun (WGS) entry which is preliminary data.</text>
</comment>
<dbReference type="Proteomes" id="UP001595945">
    <property type="component" value="Unassembled WGS sequence"/>
</dbReference>
<dbReference type="GeneID" id="73044214"/>
<sequence>MGAAAHAQELLPTGLDPRDPDKLDTRVLAGTSSSPRLSRRRRQATLTGEKKKLTEVRRDRRGESALVNVNARKGMHGEGGREDAAEHPGQSRLSTFEDYDLDLWSVTVPWFRDSAVTVPAGNVY</sequence>
<dbReference type="EMBL" id="JBHSHT010000001">
    <property type="protein sequence ID" value="MFC4825082.1"/>
    <property type="molecule type" value="Genomic_DNA"/>
</dbReference>
<dbReference type="RefSeq" id="WP_254269213.1">
    <property type="nucleotide sequence ID" value="NZ_CP100400.1"/>
</dbReference>
<feature type="region of interest" description="Disordered" evidence="1">
    <location>
        <begin position="1"/>
        <end position="52"/>
    </location>
</feature>